<evidence type="ECO:0000313" key="1">
    <source>
        <dbReference type="EMBL" id="KJF18719.1"/>
    </source>
</evidence>
<dbReference type="Proteomes" id="UP000032360">
    <property type="component" value="Unassembled WGS sequence"/>
</dbReference>
<organism evidence="1 2">
    <name type="scientific">Acidithrix ferrooxidans</name>
    <dbReference type="NCBI Taxonomy" id="1280514"/>
    <lineage>
        <taxon>Bacteria</taxon>
        <taxon>Bacillati</taxon>
        <taxon>Actinomycetota</taxon>
        <taxon>Acidimicrobiia</taxon>
        <taxon>Acidimicrobiales</taxon>
        <taxon>Acidimicrobiaceae</taxon>
        <taxon>Acidithrix</taxon>
    </lineage>
</organism>
<reference evidence="1 2" key="1">
    <citation type="submission" date="2015-01" db="EMBL/GenBank/DDBJ databases">
        <title>Draft genome of the acidophilic iron oxidizer Acidithrix ferrooxidans strain Py-F3.</title>
        <authorList>
            <person name="Poehlein A."/>
            <person name="Eisen S."/>
            <person name="Schloemann M."/>
            <person name="Johnson B.D."/>
            <person name="Daniel R."/>
            <person name="Muehling M."/>
        </authorList>
    </citation>
    <scope>NUCLEOTIDE SEQUENCE [LARGE SCALE GENOMIC DNA]</scope>
    <source>
        <strain evidence="1 2">Py-F3</strain>
    </source>
</reference>
<accession>A0A0D8HLH1</accession>
<dbReference type="EMBL" id="JXYS01000008">
    <property type="protein sequence ID" value="KJF18719.1"/>
    <property type="molecule type" value="Genomic_DNA"/>
</dbReference>
<protein>
    <submittedName>
        <fullName evidence="1">Uncharacterized protein</fullName>
    </submittedName>
</protein>
<comment type="caution">
    <text evidence="1">The sequence shown here is derived from an EMBL/GenBank/DDBJ whole genome shotgun (WGS) entry which is preliminary data.</text>
</comment>
<evidence type="ECO:0000313" key="2">
    <source>
        <dbReference type="Proteomes" id="UP000032360"/>
    </source>
</evidence>
<sequence length="100" mass="11096">MFCTNFPGVALPDRKIRITRSYPYLPIHSPDRCIHCLFVDRPTLCATNLDSGILTCTFGVVPCVVAKSLIPTDSDAFDHGEICLHVGALVEKRVEIMLHL</sequence>
<proteinExistence type="predicted"/>
<keyword evidence="2" id="KW-1185">Reference proteome</keyword>
<dbReference type="AlphaFoldDB" id="A0A0D8HLH1"/>
<gene>
    <name evidence="1" type="ORF">AXFE_04060</name>
</gene>
<name>A0A0D8HLH1_9ACTN</name>